<feature type="region of interest" description="Disordered" evidence="2">
    <location>
        <begin position="331"/>
        <end position="375"/>
    </location>
</feature>
<dbReference type="InterPro" id="IPR011650">
    <property type="entry name" value="Peptidase_M20_dimer"/>
</dbReference>
<evidence type="ECO:0000259" key="3">
    <source>
        <dbReference type="Pfam" id="PF07687"/>
    </source>
</evidence>
<dbReference type="Proteomes" id="UP001480595">
    <property type="component" value="Unassembled WGS sequence"/>
</dbReference>
<feature type="domain" description="Peptidase M20 dimerisation" evidence="3">
    <location>
        <begin position="217"/>
        <end position="313"/>
    </location>
</feature>
<dbReference type="Pfam" id="PF01546">
    <property type="entry name" value="Peptidase_M20"/>
    <property type="match status" value="1"/>
</dbReference>
<dbReference type="Pfam" id="PF07687">
    <property type="entry name" value="M20_dimer"/>
    <property type="match status" value="1"/>
</dbReference>
<dbReference type="Gene3D" id="3.40.630.10">
    <property type="entry name" value="Zn peptidases"/>
    <property type="match status" value="1"/>
</dbReference>
<dbReference type="PANTHER" id="PTHR11014">
    <property type="entry name" value="PEPTIDASE M20 FAMILY MEMBER"/>
    <property type="match status" value="1"/>
</dbReference>
<dbReference type="RefSeq" id="XP_066718742.1">
    <property type="nucleotide sequence ID" value="XM_066856575.1"/>
</dbReference>
<evidence type="ECO:0000313" key="4">
    <source>
        <dbReference type="EMBL" id="KAK8074267.1"/>
    </source>
</evidence>
<evidence type="ECO:0000256" key="1">
    <source>
        <dbReference type="ARBA" id="ARBA00006247"/>
    </source>
</evidence>
<dbReference type="PANTHER" id="PTHR11014:SF63">
    <property type="entry name" value="METALLOPEPTIDASE, PUTATIVE (AFU_ORTHOLOGUE AFUA_6G09600)-RELATED"/>
    <property type="match status" value="1"/>
</dbReference>
<accession>A0ABR1VSS1</accession>
<dbReference type="GeneID" id="92089638"/>
<sequence>MASISSLVAKHRPDLGPLQDLYKHFHEHPELSNQEQETAATIASELRKISPDFVIKTGIGGHGLAAILRNNNDHKEGGGGGGGGYPTVLLRADIDALPVLERTGLPYASTRRMRDVRDGADKPVMHACGHDMHTNCLLGAARTLVSSRHAWRGTLVLAFQPAEERGTGAQAMVDDGLYDPNKHAVPVPDVVLGAHVTGAARTGVIGTRRGLVATSADSMRVTLYGRGGHASMPHAAVDPVVMAASAILKLQTLVARETDPADSAVVTVASVHAGDAENIIADEAALAVESRAVSQRTRERLLRRIREVVRAECVGAQATREPDFRTTRAFPLTVNDEGGNGAGGGDGTKQQMTTTKRGDEEEEEEEEEGVGSAPAQQQCYCRYDRDIPRFAASEDFSILATAVGRPYCFFLYGGVDAAAWDRAERAGPLAESIPSNHSALFAPAIMPTLRVGLDGYAAAALTFLGTTEESQRTSHRT</sequence>
<name>A0ABR1VSS1_9PEZI</name>
<comment type="similarity">
    <text evidence="1">Belongs to the peptidase M20A family.</text>
</comment>
<dbReference type="Gene3D" id="3.30.70.360">
    <property type="match status" value="1"/>
</dbReference>
<protein>
    <recommendedName>
        <fullName evidence="3">Peptidase M20 dimerisation domain-containing protein</fullName>
    </recommendedName>
</protein>
<dbReference type="NCBIfam" id="TIGR01891">
    <property type="entry name" value="amidohydrolases"/>
    <property type="match status" value="1"/>
</dbReference>
<gene>
    <name evidence="4" type="ORF">PG994_005166</name>
</gene>
<dbReference type="SUPFAM" id="SSF55031">
    <property type="entry name" value="Bacterial exopeptidase dimerisation domain"/>
    <property type="match status" value="1"/>
</dbReference>
<evidence type="ECO:0000256" key="2">
    <source>
        <dbReference type="SAM" id="MobiDB-lite"/>
    </source>
</evidence>
<dbReference type="InterPro" id="IPR036264">
    <property type="entry name" value="Bact_exopeptidase_dim_dom"/>
</dbReference>
<dbReference type="SUPFAM" id="SSF53187">
    <property type="entry name" value="Zn-dependent exopeptidases"/>
    <property type="match status" value="1"/>
</dbReference>
<proteinExistence type="inferred from homology"/>
<dbReference type="InterPro" id="IPR002933">
    <property type="entry name" value="Peptidase_M20"/>
</dbReference>
<comment type="caution">
    <text evidence="4">The sequence shown here is derived from an EMBL/GenBank/DDBJ whole genome shotgun (WGS) entry which is preliminary data.</text>
</comment>
<organism evidence="4 5">
    <name type="scientific">Apiospora phragmitis</name>
    <dbReference type="NCBI Taxonomy" id="2905665"/>
    <lineage>
        <taxon>Eukaryota</taxon>
        <taxon>Fungi</taxon>
        <taxon>Dikarya</taxon>
        <taxon>Ascomycota</taxon>
        <taxon>Pezizomycotina</taxon>
        <taxon>Sordariomycetes</taxon>
        <taxon>Xylariomycetidae</taxon>
        <taxon>Amphisphaeriales</taxon>
        <taxon>Apiosporaceae</taxon>
        <taxon>Apiospora</taxon>
    </lineage>
</organism>
<evidence type="ECO:0000313" key="5">
    <source>
        <dbReference type="Proteomes" id="UP001480595"/>
    </source>
</evidence>
<dbReference type="InterPro" id="IPR017439">
    <property type="entry name" value="Amidohydrolase"/>
</dbReference>
<feature type="compositionally biased region" description="Acidic residues" evidence="2">
    <location>
        <begin position="360"/>
        <end position="369"/>
    </location>
</feature>
<keyword evidence="5" id="KW-1185">Reference proteome</keyword>
<feature type="compositionally biased region" description="Gly residues" evidence="2">
    <location>
        <begin position="338"/>
        <end position="347"/>
    </location>
</feature>
<reference evidence="4 5" key="1">
    <citation type="submission" date="2023-01" db="EMBL/GenBank/DDBJ databases">
        <title>Analysis of 21 Apiospora genomes using comparative genomics revels a genus with tremendous synthesis potential of carbohydrate active enzymes and secondary metabolites.</title>
        <authorList>
            <person name="Sorensen T."/>
        </authorList>
    </citation>
    <scope>NUCLEOTIDE SEQUENCE [LARGE SCALE GENOMIC DNA]</scope>
    <source>
        <strain evidence="4 5">CBS 135458</strain>
    </source>
</reference>
<dbReference type="EMBL" id="JAQQWL010000005">
    <property type="protein sequence ID" value="KAK8074267.1"/>
    <property type="molecule type" value="Genomic_DNA"/>
</dbReference>